<reference evidence="1" key="1">
    <citation type="submission" date="2020-05" db="EMBL/GenBank/DDBJ databases">
        <authorList>
            <person name="Chiriac C."/>
            <person name="Salcher M."/>
            <person name="Ghai R."/>
            <person name="Kavagutti S V."/>
        </authorList>
    </citation>
    <scope>NUCLEOTIDE SEQUENCE</scope>
</reference>
<evidence type="ECO:0000313" key="1">
    <source>
        <dbReference type="EMBL" id="CAB4177878.1"/>
    </source>
</evidence>
<name>A0A6J5Q8S5_9CAUD</name>
<dbReference type="EMBL" id="LR796964">
    <property type="protein sequence ID" value="CAB4177878.1"/>
    <property type="molecule type" value="Genomic_DNA"/>
</dbReference>
<organism evidence="1">
    <name type="scientific">uncultured Caudovirales phage</name>
    <dbReference type="NCBI Taxonomy" id="2100421"/>
    <lineage>
        <taxon>Viruses</taxon>
        <taxon>Duplodnaviria</taxon>
        <taxon>Heunggongvirae</taxon>
        <taxon>Uroviricota</taxon>
        <taxon>Caudoviricetes</taxon>
        <taxon>Peduoviridae</taxon>
        <taxon>Maltschvirus</taxon>
        <taxon>Maltschvirus maltsch</taxon>
    </lineage>
</organism>
<proteinExistence type="predicted"/>
<accession>A0A6J5Q8S5</accession>
<protein>
    <submittedName>
        <fullName evidence="1">Uncharacterized protein</fullName>
    </submittedName>
</protein>
<sequence>MSSHQIKFIRRAASAISIGRSNSRAVDGSGGSYTIGWASGGAATVGTLLVAVVEEATSSGTHPYITGGSAWTRLGTTKCYYKICGAAEPATYTISYAGSSKGEGSAVAILEVFGATSVESTLDASATNVSPSVTSTNANNLVVVAAGNNSALGTVTPPTGWTKQSTGSGNAVACIGTKLVAGSGTISPGNWNTTYTKLYTLAIKP</sequence>
<gene>
    <name evidence="1" type="ORF">UFOVP1004_34</name>
</gene>